<dbReference type="eggNOG" id="COG1546">
    <property type="taxonomic scope" value="Bacteria"/>
</dbReference>
<dbReference type="KEGG" id="aori:SD37_20005"/>
<gene>
    <name evidence="2" type="ORF">SD37_20005</name>
</gene>
<keyword evidence="1" id="KW-0175">Coiled coil</keyword>
<dbReference type="RefSeq" id="WP_044853318.1">
    <property type="nucleotide sequence ID" value="NZ_CP016174.1"/>
</dbReference>
<name>A0A193BZN0_AMYOR</name>
<evidence type="ECO:0000313" key="3">
    <source>
        <dbReference type="Proteomes" id="UP000093695"/>
    </source>
</evidence>
<sequence>MAPTSADPALLGIYLNDHLAGATAGTELAKRLAGAERGHRGEAVLSRLADEIADDRNALLTFMAALEAPVRQYKTIAAWAGEKLARLKPNGRLVSRSPLSRVEELEMLRLGVEGKAAGWRTLRARAGTDPRLDAGRLDDLIDRARRQIDELEELRVRAVAEAFGGATEPVKPSAGGEGRAR</sequence>
<dbReference type="STRING" id="31958.SD37_20005"/>
<protein>
    <submittedName>
        <fullName evidence="2">Uncharacterized protein</fullName>
    </submittedName>
</protein>
<organism evidence="2 3">
    <name type="scientific">Amycolatopsis orientalis</name>
    <name type="common">Nocardia orientalis</name>
    <dbReference type="NCBI Taxonomy" id="31958"/>
    <lineage>
        <taxon>Bacteria</taxon>
        <taxon>Bacillati</taxon>
        <taxon>Actinomycetota</taxon>
        <taxon>Actinomycetes</taxon>
        <taxon>Pseudonocardiales</taxon>
        <taxon>Pseudonocardiaceae</taxon>
        <taxon>Amycolatopsis</taxon>
    </lineage>
</organism>
<accession>A0A193BZN0</accession>
<dbReference type="EMBL" id="CP016174">
    <property type="protein sequence ID" value="ANN17706.1"/>
    <property type="molecule type" value="Genomic_DNA"/>
</dbReference>
<proteinExistence type="predicted"/>
<feature type="coiled-coil region" evidence="1">
    <location>
        <begin position="134"/>
        <end position="161"/>
    </location>
</feature>
<reference evidence="2 3" key="1">
    <citation type="journal article" date="2015" name="Genome Announc.">
        <title>Draft Genome Sequence of Norvancomycin-Producing Strain Amycolatopsis orientalis CPCC200066.</title>
        <authorList>
            <person name="Lei X."/>
            <person name="Yuan F."/>
            <person name="Shi Y."/>
            <person name="Li X."/>
            <person name="Wang L."/>
            <person name="Hong B."/>
        </authorList>
    </citation>
    <scope>NUCLEOTIDE SEQUENCE [LARGE SCALE GENOMIC DNA]</scope>
    <source>
        <strain evidence="2 3">B-37</strain>
    </source>
</reference>
<dbReference type="AlphaFoldDB" id="A0A193BZN0"/>
<evidence type="ECO:0000256" key="1">
    <source>
        <dbReference type="SAM" id="Coils"/>
    </source>
</evidence>
<dbReference type="Proteomes" id="UP000093695">
    <property type="component" value="Chromosome"/>
</dbReference>
<evidence type="ECO:0000313" key="2">
    <source>
        <dbReference type="EMBL" id="ANN17706.1"/>
    </source>
</evidence>
<keyword evidence="3" id="KW-1185">Reference proteome</keyword>